<protein>
    <submittedName>
        <fullName evidence="1">Uncharacterized protein</fullName>
    </submittedName>
</protein>
<dbReference type="RefSeq" id="YP_009278883.1">
    <property type="nucleotide sequence ID" value="NC_031010.1"/>
</dbReference>
<dbReference type="KEGG" id="vg:29062122"/>
<dbReference type="EMBL" id="KX397369">
    <property type="protein sequence ID" value="ANZ49630.1"/>
    <property type="molecule type" value="Genomic_DNA"/>
</dbReference>
<name>A0A1B2IEC9_9CAUD</name>
<gene>
    <name evidence="1" type="ORF">KWAN_278</name>
</gene>
<evidence type="ECO:0000313" key="2">
    <source>
        <dbReference type="Proteomes" id="UP000202923"/>
    </source>
</evidence>
<organism evidence="1 2">
    <name type="scientific">Erwinia phage vB_EamM_Kwan</name>
    <dbReference type="NCBI Taxonomy" id="1883374"/>
    <lineage>
        <taxon>Viruses</taxon>
        <taxon>Duplodnaviria</taxon>
        <taxon>Heunggongvirae</taxon>
        <taxon>Uroviricota</taxon>
        <taxon>Caudoviricetes</taxon>
        <taxon>Chimalliviridae</taxon>
        <taxon>Wellingtonvirus</taxon>
        <taxon>Wellingtonvirus wellington</taxon>
    </lineage>
</organism>
<proteinExistence type="predicted"/>
<sequence length="162" mass="18223">MNLKNPDFRKAFMDDLGAIVDTYVAAYKGSVESEETFNGATNFAAELIPHTTNGYQRYLDEQRQSDNKVSVLAGFLINLTAHLKCQFGTAVLDELQSEIIKVNLVQGPSDQSRNALSLWMLAYNSGDEYTPPSDYNALVTYLFLQRARWLLVKGKVVEMTKE</sequence>
<dbReference type="OrthoDB" id="28002at10239"/>
<reference evidence="1 2" key="1">
    <citation type="submission" date="2016-06" db="EMBL/GenBank/DDBJ databases">
        <authorList>
            <person name="Kjaerup R.B."/>
            <person name="Dalgaard T.S."/>
            <person name="Juul-Madsen H.R."/>
        </authorList>
    </citation>
    <scope>NUCLEOTIDE SEQUENCE [LARGE SCALE GENOMIC DNA]</scope>
</reference>
<evidence type="ECO:0000313" key="1">
    <source>
        <dbReference type="EMBL" id="ANZ49630.1"/>
    </source>
</evidence>
<dbReference type="GeneID" id="29062122"/>
<dbReference type="Proteomes" id="UP000202923">
    <property type="component" value="Genome"/>
</dbReference>
<accession>A0A1B2IEC9</accession>